<reference evidence="2" key="1">
    <citation type="submission" date="2023-11" db="UniProtKB">
        <authorList>
            <consortium name="WormBaseParasite"/>
        </authorList>
    </citation>
    <scope>IDENTIFICATION</scope>
</reference>
<accession>A0AA85A8K5</accession>
<proteinExistence type="predicted"/>
<organism evidence="1 2">
    <name type="scientific">Schistosoma margrebowiei</name>
    <dbReference type="NCBI Taxonomy" id="48269"/>
    <lineage>
        <taxon>Eukaryota</taxon>
        <taxon>Metazoa</taxon>
        <taxon>Spiralia</taxon>
        <taxon>Lophotrochozoa</taxon>
        <taxon>Platyhelminthes</taxon>
        <taxon>Trematoda</taxon>
        <taxon>Digenea</taxon>
        <taxon>Strigeidida</taxon>
        <taxon>Schistosomatoidea</taxon>
        <taxon>Schistosomatidae</taxon>
        <taxon>Schistosoma</taxon>
    </lineage>
</organism>
<dbReference type="AlphaFoldDB" id="A0AA85A8K5"/>
<evidence type="ECO:0000313" key="1">
    <source>
        <dbReference type="Proteomes" id="UP000050790"/>
    </source>
</evidence>
<sequence length="103" mass="11886">IPTEIKYRQLHTKIQSAMICELEKGYVNLRSPEISVSSIWIKSDTLVEFEPIERNCSIHNSTGECQNATTSNMRCIWCERANMCINSNDKDTHELKVDHCLIK</sequence>
<protein>
    <submittedName>
        <fullName evidence="2">Uncharacterized protein</fullName>
    </submittedName>
</protein>
<name>A0AA85A8K5_9TREM</name>
<evidence type="ECO:0000313" key="2">
    <source>
        <dbReference type="WBParaSite" id="SMRG1_70210.1"/>
    </source>
</evidence>
<dbReference type="WBParaSite" id="SMRG1_70210.1">
    <property type="protein sequence ID" value="SMRG1_70210.1"/>
    <property type="gene ID" value="SMRG1_70210"/>
</dbReference>
<dbReference type="Proteomes" id="UP000050790">
    <property type="component" value="Unassembled WGS sequence"/>
</dbReference>